<evidence type="ECO:0000313" key="3">
    <source>
        <dbReference type="EMBL" id="SDY57087.1"/>
    </source>
</evidence>
<dbReference type="RefSeq" id="WP_089769947.1">
    <property type="nucleotide sequence ID" value="NZ_FNPB01000025.1"/>
</dbReference>
<protein>
    <submittedName>
        <fullName evidence="3">Nucleoside-diphosphate-sugar epimerase</fullName>
    </submittedName>
</protein>
<dbReference type="OrthoDB" id="4907at2157"/>
<proteinExistence type="inferred from homology"/>
<feature type="domain" description="NAD-dependent epimerase/dehydratase" evidence="2">
    <location>
        <begin position="3"/>
        <end position="240"/>
    </location>
</feature>
<keyword evidence="4" id="KW-1185">Reference proteome</keyword>
<dbReference type="STRING" id="660517.SAMN04487946_1256"/>
<reference evidence="4" key="1">
    <citation type="submission" date="2016-10" db="EMBL/GenBank/DDBJ databases">
        <authorList>
            <person name="Varghese N."/>
            <person name="Submissions S."/>
        </authorList>
    </citation>
    <scope>NUCLEOTIDE SEQUENCE [LARGE SCALE GENOMIC DNA]</scope>
    <source>
        <strain evidence="4">CGMCC 1.10118</strain>
    </source>
</reference>
<dbReference type="SUPFAM" id="SSF51735">
    <property type="entry name" value="NAD(P)-binding Rossmann-fold domains"/>
    <property type="match status" value="1"/>
</dbReference>
<dbReference type="Proteomes" id="UP000199170">
    <property type="component" value="Unassembled WGS sequence"/>
</dbReference>
<comment type="similarity">
    <text evidence="1">Belongs to the NAD(P)-dependent epimerase/dehydratase family.</text>
</comment>
<dbReference type="EMBL" id="FNPB01000025">
    <property type="protein sequence ID" value="SDY57087.1"/>
    <property type="molecule type" value="Genomic_DNA"/>
</dbReference>
<dbReference type="InterPro" id="IPR036291">
    <property type="entry name" value="NAD(P)-bd_dom_sf"/>
</dbReference>
<sequence length="309" mass="34716">MTILVTGGLGYIGSRLIREIPDHPAYSGEEIRILDNYRQPRFHSLWDLPSYADYDMVRGDIRDEDDRAEALEGVDTVFHLAAITNAPETFDIPEKTWEVNHEAAVALFEDAQEAGVGEFVNAVTCSVYGRTEEEITEEFDCDPESPYGEAKLAAEQEMFEKYDSEMGLTGLRLGTVYGWTTGMRFDTVVDKFAWLAAMDEPLTVYEGAEEQQRPYLHVQDAVRSMLFAGEELGNGEAYNVVGQNGRLQDVVDAIEKHFPGVEIGYTEAEQLNQLSYIVSDEKIRQEGFETAYSLDQGVEELSDKFRGLA</sequence>
<gene>
    <name evidence="3" type="ORF">SAMN04487946_1256</name>
</gene>
<dbReference type="CDD" id="cd08946">
    <property type="entry name" value="SDR_e"/>
    <property type="match status" value="1"/>
</dbReference>
<dbReference type="Gene3D" id="3.90.25.10">
    <property type="entry name" value="UDP-galactose 4-epimerase, domain 1"/>
    <property type="match status" value="1"/>
</dbReference>
<accession>A0A1H3KXW6</accession>
<evidence type="ECO:0000256" key="1">
    <source>
        <dbReference type="ARBA" id="ARBA00007637"/>
    </source>
</evidence>
<evidence type="ECO:0000313" key="4">
    <source>
        <dbReference type="Proteomes" id="UP000199170"/>
    </source>
</evidence>
<dbReference type="AlphaFoldDB" id="A0A1H3KXW6"/>
<dbReference type="InterPro" id="IPR001509">
    <property type="entry name" value="Epimerase_deHydtase"/>
</dbReference>
<dbReference type="PANTHER" id="PTHR43000">
    <property type="entry name" value="DTDP-D-GLUCOSE 4,6-DEHYDRATASE-RELATED"/>
    <property type="match status" value="1"/>
</dbReference>
<organism evidence="3 4">
    <name type="scientific">Halobellus clavatus</name>
    <dbReference type="NCBI Taxonomy" id="660517"/>
    <lineage>
        <taxon>Archaea</taxon>
        <taxon>Methanobacteriati</taxon>
        <taxon>Methanobacteriota</taxon>
        <taxon>Stenosarchaea group</taxon>
        <taxon>Halobacteria</taxon>
        <taxon>Halobacteriales</taxon>
        <taxon>Haloferacaceae</taxon>
        <taxon>Halobellus</taxon>
    </lineage>
</organism>
<dbReference type="Gene3D" id="3.40.50.720">
    <property type="entry name" value="NAD(P)-binding Rossmann-like Domain"/>
    <property type="match status" value="1"/>
</dbReference>
<name>A0A1H3KXW6_9EURY</name>
<evidence type="ECO:0000259" key="2">
    <source>
        <dbReference type="Pfam" id="PF01370"/>
    </source>
</evidence>
<dbReference type="Pfam" id="PF01370">
    <property type="entry name" value="Epimerase"/>
    <property type="match status" value="1"/>
</dbReference>